<keyword evidence="1" id="KW-0812">Transmembrane</keyword>
<evidence type="ECO:0000256" key="1">
    <source>
        <dbReference type="SAM" id="Phobius"/>
    </source>
</evidence>
<reference evidence="3" key="1">
    <citation type="submission" date="2016-11" db="UniProtKB">
        <authorList>
            <consortium name="WormBaseParasite"/>
        </authorList>
    </citation>
    <scope>IDENTIFICATION</scope>
</reference>
<feature type="transmembrane region" description="Helical" evidence="1">
    <location>
        <begin position="21"/>
        <end position="40"/>
    </location>
</feature>
<dbReference type="WBParaSite" id="Hba_20881">
    <property type="protein sequence ID" value="Hba_20881"/>
    <property type="gene ID" value="Hba_20881"/>
</dbReference>
<sequence>MTSSLAHGKKWKTLHIAHVAFTVNSICLATAFLIYTLDWIGNTTQCGQSGVIITYASVIVTVFYGLLFVSSTVLIFSYVLRQELNNKKLGLYLLMSSSAGVFLAILSSIVILISLYFRFNPECLHDEKGKVISEKRF</sequence>
<name>A0A1I7XTM1_HETBA</name>
<keyword evidence="1" id="KW-0472">Membrane</keyword>
<feature type="transmembrane region" description="Helical" evidence="1">
    <location>
        <begin position="91"/>
        <end position="117"/>
    </location>
</feature>
<keyword evidence="2" id="KW-1185">Reference proteome</keyword>
<dbReference type="Proteomes" id="UP000095283">
    <property type="component" value="Unplaced"/>
</dbReference>
<accession>A0A1I7XTM1</accession>
<evidence type="ECO:0000313" key="3">
    <source>
        <dbReference type="WBParaSite" id="Hba_20881"/>
    </source>
</evidence>
<dbReference type="AlphaFoldDB" id="A0A1I7XTM1"/>
<feature type="transmembrane region" description="Helical" evidence="1">
    <location>
        <begin position="52"/>
        <end position="79"/>
    </location>
</feature>
<proteinExistence type="predicted"/>
<keyword evidence="1" id="KW-1133">Transmembrane helix</keyword>
<organism evidence="2 3">
    <name type="scientific">Heterorhabditis bacteriophora</name>
    <name type="common">Entomopathogenic nematode worm</name>
    <dbReference type="NCBI Taxonomy" id="37862"/>
    <lineage>
        <taxon>Eukaryota</taxon>
        <taxon>Metazoa</taxon>
        <taxon>Ecdysozoa</taxon>
        <taxon>Nematoda</taxon>
        <taxon>Chromadorea</taxon>
        <taxon>Rhabditida</taxon>
        <taxon>Rhabditina</taxon>
        <taxon>Rhabditomorpha</taxon>
        <taxon>Strongyloidea</taxon>
        <taxon>Heterorhabditidae</taxon>
        <taxon>Heterorhabditis</taxon>
    </lineage>
</organism>
<evidence type="ECO:0000313" key="2">
    <source>
        <dbReference type="Proteomes" id="UP000095283"/>
    </source>
</evidence>
<protein>
    <submittedName>
        <fullName evidence="3">Transmembrane protein</fullName>
    </submittedName>
</protein>